<dbReference type="EMBL" id="ML213503">
    <property type="protein sequence ID" value="TFK56492.1"/>
    <property type="molecule type" value="Genomic_DNA"/>
</dbReference>
<feature type="region of interest" description="Disordered" evidence="1">
    <location>
        <begin position="1"/>
        <end position="228"/>
    </location>
</feature>
<feature type="compositionally biased region" description="Polar residues" evidence="1">
    <location>
        <begin position="55"/>
        <end position="70"/>
    </location>
</feature>
<feature type="compositionally biased region" description="Polar residues" evidence="1">
    <location>
        <begin position="96"/>
        <end position="117"/>
    </location>
</feature>
<feature type="transmembrane region" description="Helical" evidence="2">
    <location>
        <begin position="824"/>
        <end position="844"/>
    </location>
</feature>
<evidence type="ECO:0000313" key="3">
    <source>
        <dbReference type="EMBL" id="TFK56492.1"/>
    </source>
</evidence>
<feature type="region of interest" description="Disordered" evidence="1">
    <location>
        <begin position="323"/>
        <end position="350"/>
    </location>
</feature>
<evidence type="ECO:0000256" key="2">
    <source>
        <dbReference type="SAM" id="Phobius"/>
    </source>
</evidence>
<feature type="region of interest" description="Disordered" evidence="1">
    <location>
        <begin position="383"/>
        <end position="484"/>
    </location>
</feature>
<evidence type="ECO:0008006" key="5">
    <source>
        <dbReference type="Google" id="ProtNLM"/>
    </source>
</evidence>
<evidence type="ECO:0000313" key="4">
    <source>
        <dbReference type="Proteomes" id="UP000305948"/>
    </source>
</evidence>
<keyword evidence="2" id="KW-0812">Transmembrane</keyword>
<feature type="compositionally biased region" description="Basic and acidic residues" evidence="1">
    <location>
        <begin position="389"/>
        <end position="402"/>
    </location>
</feature>
<organism evidence="3 4">
    <name type="scientific">Heliocybe sulcata</name>
    <dbReference type="NCBI Taxonomy" id="5364"/>
    <lineage>
        <taxon>Eukaryota</taxon>
        <taxon>Fungi</taxon>
        <taxon>Dikarya</taxon>
        <taxon>Basidiomycota</taxon>
        <taxon>Agaricomycotina</taxon>
        <taxon>Agaricomycetes</taxon>
        <taxon>Gloeophyllales</taxon>
        <taxon>Gloeophyllaceae</taxon>
        <taxon>Heliocybe</taxon>
    </lineage>
</organism>
<evidence type="ECO:0000256" key="1">
    <source>
        <dbReference type="SAM" id="MobiDB-lite"/>
    </source>
</evidence>
<name>A0A5C3NGH3_9AGAM</name>
<dbReference type="OrthoDB" id="2425321at2759"/>
<sequence length="852" mass="89557">MAAAATVPPLFASESISSPESESLPTPLTPSESPFKSYSNTASPSRHAFPGSPSPAKNYTTQSPLTSPTLDGSKPKFDRHNSKPKFEPNPHPYAIKTTSTALLARSNSSSGNVNAQRHTYIPVPPSPSSGGAGAPTSPSHSRGNNSSGSGGHRYTKSLTGVQDIPILPPGALGNGGGRPLPVPPGAASASTPDLSLPETPPPRRMKRSDTLPGMLPSTPPPPSPSFSLDDLPENPKLWTPSQLSAYLTSALRVRGGEGEGEGPRLPGRVASDVAAFVRQSRIGGRAFLRLNEADLEGMGVNKLWRGALLKASRNLRQNVLKGRIWPSPTASPNPNSSDNSDMELQAPSSPGGIYRNTLYASSDSSLSSVGEVEGIVATPFTKVKRSRVKVRERVKDFEERSRSRSASEVSDSDNSSAAGEAKAERIRRIKSRPLPTPPMNTTSPVPPSRSQASSTAPSPSPSVRRQLPKPPYSYSDHEEEPSMEVLLAQQEKSSWGAKAWEDIDDGLGIVTVKHVPGEALPAGTVNGSKGVTLNGKDEWMKGTISRGTANRKGKERGRVVTSIFQGLDENGTGVSRESSGDSEEGATAADVGGSTAAEVEKDTVVLVTEPIVKDEEIQLFGGASVDAEVQSLAGVTADAEVQSLVVPTVDAEVQSPAVVTANAEVQSPIIVTSDAQVQSPILATAGVEVQSIVSTADAEVQSAVISATNSGVQARDADEDEQDGAVQDLERKLRESRASVEALRKRLESVEKDIEKMETQSTKDVPAPPSTSAPLVPASRAVGPPRTRPGLATKLVNRLFSMVGLGSPASNLGPAEREMEVGDLPSYVFLVSLGVCAVVIKVLAKRMRRGLR</sequence>
<dbReference type="AlphaFoldDB" id="A0A5C3NGH3"/>
<dbReference type="Proteomes" id="UP000305948">
    <property type="component" value="Unassembled WGS sequence"/>
</dbReference>
<feature type="compositionally biased region" description="Low complexity" evidence="1">
    <location>
        <begin position="326"/>
        <end position="339"/>
    </location>
</feature>
<keyword evidence="4" id="KW-1185">Reference proteome</keyword>
<accession>A0A5C3NGH3</accession>
<feature type="compositionally biased region" description="Basic and acidic residues" evidence="1">
    <location>
        <begin position="73"/>
        <end position="88"/>
    </location>
</feature>
<gene>
    <name evidence="3" type="ORF">OE88DRAFT_1649806</name>
</gene>
<keyword evidence="2" id="KW-0472">Membrane</keyword>
<feature type="compositionally biased region" description="Low complexity" evidence="1">
    <location>
        <begin position="448"/>
        <end position="457"/>
    </location>
</feature>
<keyword evidence="2" id="KW-1133">Transmembrane helix</keyword>
<feature type="compositionally biased region" description="Low complexity" evidence="1">
    <location>
        <begin position="134"/>
        <end position="147"/>
    </location>
</feature>
<feature type="compositionally biased region" description="Low complexity" evidence="1">
    <location>
        <begin position="13"/>
        <end position="34"/>
    </location>
</feature>
<reference evidence="3 4" key="1">
    <citation type="journal article" date="2019" name="Nat. Ecol. Evol.">
        <title>Megaphylogeny resolves global patterns of mushroom evolution.</title>
        <authorList>
            <person name="Varga T."/>
            <person name="Krizsan K."/>
            <person name="Foldi C."/>
            <person name="Dima B."/>
            <person name="Sanchez-Garcia M."/>
            <person name="Sanchez-Ramirez S."/>
            <person name="Szollosi G.J."/>
            <person name="Szarkandi J.G."/>
            <person name="Papp V."/>
            <person name="Albert L."/>
            <person name="Andreopoulos W."/>
            <person name="Angelini C."/>
            <person name="Antonin V."/>
            <person name="Barry K.W."/>
            <person name="Bougher N.L."/>
            <person name="Buchanan P."/>
            <person name="Buyck B."/>
            <person name="Bense V."/>
            <person name="Catcheside P."/>
            <person name="Chovatia M."/>
            <person name="Cooper J."/>
            <person name="Damon W."/>
            <person name="Desjardin D."/>
            <person name="Finy P."/>
            <person name="Geml J."/>
            <person name="Haridas S."/>
            <person name="Hughes K."/>
            <person name="Justo A."/>
            <person name="Karasinski D."/>
            <person name="Kautmanova I."/>
            <person name="Kiss B."/>
            <person name="Kocsube S."/>
            <person name="Kotiranta H."/>
            <person name="LaButti K.M."/>
            <person name="Lechner B.E."/>
            <person name="Liimatainen K."/>
            <person name="Lipzen A."/>
            <person name="Lukacs Z."/>
            <person name="Mihaltcheva S."/>
            <person name="Morgado L.N."/>
            <person name="Niskanen T."/>
            <person name="Noordeloos M.E."/>
            <person name="Ohm R.A."/>
            <person name="Ortiz-Santana B."/>
            <person name="Ovrebo C."/>
            <person name="Racz N."/>
            <person name="Riley R."/>
            <person name="Savchenko A."/>
            <person name="Shiryaev A."/>
            <person name="Soop K."/>
            <person name="Spirin V."/>
            <person name="Szebenyi C."/>
            <person name="Tomsovsky M."/>
            <person name="Tulloss R.E."/>
            <person name="Uehling J."/>
            <person name="Grigoriev I.V."/>
            <person name="Vagvolgyi C."/>
            <person name="Papp T."/>
            <person name="Martin F.M."/>
            <person name="Miettinen O."/>
            <person name="Hibbett D.S."/>
            <person name="Nagy L.G."/>
        </authorList>
    </citation>
    <scope>NUCLEOTIDE SEQUENCE [LARGE SCALE GENOMIC DNA]</scope>
    <source>
        <strain evidence="3 4">OMC1185</strain>
    </source>
</reference>
<feature type="region of interest" description="Disordered" evidence="1">
    <location>
        <begin position="566"/>
        <end position="594"/>
    </location>
</feature>
<feature type="region of interest" description="Disordered" evidence="1">
    <location>
        <begin position="751"/>
        <end position="788"/>
    </location>
</feature>
<proteinExistence type="predicted"/>
<protein>
    <recommendedName>
        <fullName evidence="5">SAM domain-containing protein</fullName>
    </recommendedName>
</protein>
<feature type="compositionally biased region" description="Low complexity" evidence="1">
    <location>
        <begin position="404"/>
        <end position="418"/>
    </location>
</feature>